<name>A0ABY8W3L3_9MYCO</name>
<evidence type="ECO:0000256" key="1">
    <source>
        <dbReference type="SAM" id="SignalP"/>
    </source>
</evidence>
<gene>
    <name evidence="2" type="ORF">PT015_11300</name>
</gene>
<feature type="signal peptide" evidence="1">
    <location>
        <begin position="1"/>
        <end position="28"/>
    </location>
</feature>
<proteinExistence type="predicted"/>
<evidence type="ECO:0000313" key="2">
    <source>
        <dbReference type="EMBL" id="WIM89951.1"/>
    </source>
</evidence>
<dbReference type="Proteomes" id="UP001236585">
    <property type="component" value="Chromosome"/>
</dbReference>
<reference evidence="2 3" key="1">
    <citation type="journal article" date="2023" name="Microbiol. Resour. Announc.">
        <title>Complete Genome Sequence of Mycobacterium wuenschmanii, a novel Nontuberculous Mycobacterium Isolated from a captive population of Amazon Milk Frogs.</title>
        <authorList>
            <person name="Hicks J."/>
            <person name="Zeineldin M."/>
            <person name="Ward H."/>
            <person name="Wuenschmann A."/>
            <person name="Camp P."/>
            <person name="Farrell D."/>
            <person name="Lehman K."/>
            <person name="Thacker T."/>
            <person name="Cuthbert E."/>
        </authorList>
    </citation>
    <scope>NUCLEOTIDE SEQUENCE [LARGE SCALE GENOMIC DNA]</scope>
    <source>
        <strain evidence="2 3">Wuenschmanii</strain>
    </source>
</reference>
<accession>A0ABY8W3L3</accession>
<evidence type="ECO:0000313" key="3">
    <source>
        <dbReference type="Proteomes" id="UP001236585"/>
    </source>
</evidence>
<dbReference type="RefSeq" id="WP_285190703.1">
    <property type="nucleotide sequence ID" value="NZ_CP126981.1"/>
</dbReference>
<keyword evidence="3" id="KW-1185">Reference proteome</keyword>
<dbReference type="PROSITE" id="PS51318">
    <property type="entry name" value="TAT"/>
    <property type="match status" value="1"/>
</dbReference>
<dbReference type="EMBL" id="CP126981">
    <property type="protein sequence ID" value="WIM89951.1"/>
    <property type="molecule type" value="Genomic_DNA"/>
</dbReference>
<keyword evidence="1" id="KW-0732">Signal</keyword>
<dbReference type="InterPro" id="IPR006311">
    <property type="entry name" value="TAT_signal"/>
</dbReference>
<sequence>MPPHVRRFSLALTAATGGVLAAASLSMAAAGADEYLWAIQPTEPATILSESGFPPFSQTVLEQGGFAPIYFPEYPDGGGEGPGITGLLQVTEMMGSTNDDLVVTTGGMSGDGLVNVPTNSVVDLWKFGEGFENIYVDLVGQGTDGANKITDELITPFGAFDIPTTFDAAAFEVPVSPTSAAAVDLATALEPGAFTSALEADWASLVALF</sequence>
<feature type="chain" id="PRO_5046487763" evidence="1">
    <location>
        <begin position="29"/>
        <end position="209"/>
    </location>
</feature>
<organism evidence="2 3">
    <name type="scientific">Candidatus Mycobacterium wuenschmannii</name>
    <dbReference type="NCBI Taxonomy" id="3027808"/>
    <lineage>
        <taxon>Bacteria</taxon>
        <taxon>Bacillati</taxon>
        <taxon>Actinomycetota</taxon>
        <taxon>Actinomycetes</taxon>
        <taxon>Mycobacteriales</taxon>
        <taxon>Mycobacteriaceae</taxon>
        <taxon>Mycobacterium</taxon>
    </lineage>
</organism>
<protein>
    <submittedName>
        <fullName evidence="2">Uncharacterized protein</fullName>
    </submittedName>
</protein>